<dbReference type="SMART" id="SM00155">
    <property type="entry name" value="PLDc"/>
    <property type="match status" value="1"/>
</dbReference>
<evidence type="ECO:0000313" key="2">
    <source>
        <dbReference type="EMBL" id="GAA0523698.1"/>
    </source>
</evidence>
<dbReference type="Pfam" id="PF13091">
    <property type="entry name" value="PLDc_2"/>
    <property type="match status" value="1"/>
</dbReference>
<gene>
    <name evidence="2" type="ORF">GCM10008937_34060</name>
</gene>
<dbReference type="PANTHER" id="PTHR21248:SF22">
    <property type="entry name" value="PHOSPHOLIPASE D"/>
    <property type="match status" value="1"/>
</dbReference>
<reference evidence="3" key="1">
    <citation type="journal article" date="2019" name="Int. J. Syst. Evol. Microbiol.">
        <title>The Global Catalogue of Microorganisms (GCM) 10K type strain sequencing project: providing services to taxonomists for standard genome sequencing and annotation.</title>
        <authorList>
            <consortium name="The Broad Institute Genomics Platform"/>
            <consortium name="The Broad Institute Genome Sequencing Center for Infectious Disease"/>
            <person name="Wu L."/>
            <person name="Ma J."/>
        </authorList>
    </citation>
    <scope>NUCLEOTIDE SEQUENCE [LARGE SCALE GENOMIC DNA]</scope>
    <source>
        <strain evidence="3">JCM 14368</strain>
    </source>
</reference>
<sequence>MAAVAHEWPPGHVRRLAERLEHSGPRSAGGSALERELVAAWTATTVTPGELAAALDAAAATAEHLRGEEGVDLVWTGPVTEEVPMRRTESVLAEVVGEAVRTVQVVNFVAYEVPSVSAALRDAVARGVEVSVVLEAPTTLGGRLDTDCVSAMRAAVPGATVYVWTEQEAGRRGVVHAKCAVADGRIALVTSANITDAALSRNMELGVLIRGGRLPARLARHLRALVDRRVLSPAE</sequence>
<dbReference type="InterPro" id="IPR025202">
    <property type="entry name" value="PLD-like_dom"/>
</dbReference>
<comment type="caution">
    <text evidence="2">The sequence shown here is derived from an EMBL/GenBank/DDBJ whole genome shotgun (WGS) entry which is preliminary data.</text>
</comment>
<dbReference type="Gene3D" id="3.30.870.10">
    <property type="entry name" value="Endonuclease Chain A"/>
    <property type="match status" value="1"/>
</dbReference>
<dbReference type="PANTHER" id="PTHR21248">
    <property type="entry name" value="CARDIOLIPIN SYNTHASE"/>
    <property type="match status" value="1"/>
</dbReference>
<feature type="domain" description="PLD phosphodiesterase" evidence="1">
    <location>
        <begin position="171"/>
        <end position="198"/>
    </location>
</feature>
<organism evidence="2 3">
    <name type="scientific">Deinococcus depolymerans</name>
    <dbReference type="NCBI Taxonomy" id="392408"/>
    <lineage>
        <taxon>Bacteria</taxon>
        <taxon>Thermotogati</taxon>
        <taxon>Deinococcota</taxon>
        <taxon>Deinococci</taxon>
        <taxon>Deinococcales</taxon>
        <taxon>Deinococcaceae</taxon>
        <taxon>Deinococcus</taxon>
    </lineage>
</organism>
<dbReference type="SUPFAM" id="SSF56024">
    <property type="entry name" value="Phospholipase D/nuclease"/>
    <property type="match status" value="1"/>
</dbReference>
<dbReference type="InterPro" id="IPR047955">
    <property type="entry name" value="DrmC-like"/>
</dbReference>
<keyword evidence="3" id="KW-1185">Reference proteome</keyword>
<dbReference type="NCBIfam" id="NF038319">
    <property type="entry name" value="DISARM_DrmC_I"/>
    <property type="match status" value="1"/>
</dbReference>
<dbReference type="InterPro" id="IPR001736">
    <property type="entry name" value="PLipase_D/transphosphatidylase"/>
</dbReference>
<dbReference type="RefSeq" id="WP_345449403.1">
    <property type="nucleotide sequence ID" value="NZ_BAABQW010000033.1"/>
</dbReference>
<evidence type="ECO:0000313" key="3">
    <source>
        <dbReference type="Proteomes" id="UP001500191"/>
    </source>
</evidence>
<protein>
    <recommendedName>
        <fullName evidence="1">PLD phosphodiesterase domain-containing protein</fullName>
    </recommendedName>
</protein>
<accession>A0ABP3MNA4</accession>
<dbReference type="Proteomes" id="UP001500191">
    <property type="component" value="Unassembled WGS sequence"/>
</dbReference>
<name>A0ABP3MNA4_9DEIO</name>
<evidence type="ECO:0000259" key="1">
    <source>
        <dbReference type="PROSITE" id="PS50035"/>
    </source>
</evidence>
<dbReference type="EMBL" id="BAAADB010000033">
    <property type="protein sequence ID" value="GAA0523698.1"/>
    <property type="molecule type" value="Genomic_DNA"/>
</dbReference>
<dbReference type="PROSITE" id="PS50035">
    <property type="entry name" value="PLD"/>
    <property type="match status" value="1"/>
</dbReference>
<dbReference type="CDD" id="cd09132">
    <property type="entry name" value="PLDc_unchar4"/>
    <property type="match status" value="1"/>
</dbReference>
<proteinExistence type="predicted"/>